<feature type="transmembrane region" description="Helical" evidence="1">
    <location>
        <begin position="111"/>
        <end position="135"/>
    </location>
</feature>
<keyword evidence="1" id="KW-1133">Transmembrane helix</keyword>
<feature type="transmembrane region" description="Helical" evidence="1">
    <location>
        <begin position="370"/>
        <end position="396"/>
    </location>
</feature>
<dbReference type="Proteomes" id="UP001206692">
    <property type="component" value="Unassembled WGS sequence"/>
</dbReference>
<keyword evidence="1" id="KW-0472">Membrane</keyword>
<gene>
    <name evidence="2" type="ORF">NE675_00290</name>
</gene>
<accession>A0ABT1SNN7</accession>
<feature type="transmembrane region" description="Helical" evidence="1">
    <location>
        <begin position="238"/>
        <end position="259"/>
    </location>
</feature>
<comment type="caution">
    <text evidence="2">The sequence shown here is derived from an EMBL/GenBank/DDBJ whole genome shotgun (WGS) entry which is preliminary data.</text>
</comment>
<feature type="transmembrane region" description="Helical" evidence="1">
    <location>
        <begin position="44"/>
        <end position="63"/>
    </location>
</feature>
<dbReference type="InterPro" id="IPR001927">
    <property type="entry name" value="Na/Gal_symport"/>
</dbReference>
<dbReference type="InterPro" id="IPR039672">
    <property type="entry name" value="MFS_2"/>
</dbReference>
<feature type="transmembrane region" description="Helical" evidence="1">
    <location>
        <begin position="187"/>
        <end position="206"/>
    </location>
</feature>
<dbReference type="EMBL" id="JANGEW010000001">
    <property type="protein sequence ID" value="MCQ5341475.1"/>
    <property type="molecule type" value="Genomic_DNA"/>
</dbReference>
<feature type="transmembrane region" description="Helical" evidence="1">
    <location>
        <begin position="302"/>
        <end position="321"/>
    </location>
</feature>
<keyword evidence="3" id="KW-1185">Reference proteome</keyword>
<protein>
    <submittedName>
        <fullName evidence="2">Glycoside-pentoside-hexuronide (GPH):cation symporter</fullName>
    </submittedName>
</protein>
<evidence type="ECO:0000313" key="3">
    <source>
        <dbReference type="Proteomes" id="UP001206692"/>
    </source>
</evidence>
<proteinExistence type="predicted"/>
<dbReference type="NCBIfam" id="TIGR00792">
    <property type="entry name" value="gph"/>
    <property type="match status" value="1"/>
</dbReference>
<keyword evidence="1" id="KW-0812">Transmembrane</keyword>
<evidence type="ECO:0000313" key="2">
    <source>
        <dbReference type="EMBL" id="MCQ5341475.1"/>
    </source>
</evidence>
<organism evidence="2 3">
    <name type="scientific">Megasphaera massiliensis</name>
    <dbReference type="NCBI Taxonomy" id="1232428"/>
    <lineage>
        <taxon>Bacteria</taxon>
        <taxon>Bacillati</taxon>
        <taxon>Bacillota</taxon>
        <taxon>Negativicutes</taxon>
        <taxon>Veillonellales</taxon>
        <taxon>Veillonellaceae</taxon>
        <taxon>Megasphaera</taxon>
    </lineage>
</organism>
<sequence length="459" mass="50237">MQPAADHISIREKICYGLGDSSANIFFGMTMMFLPYFYTDVVGLTASAMGALFLIARLVDAFSDPIIGNFADRHETKHGHYRPFLLYLAIPYGLSCFLVFLAPDLSYTGKLIYAFVTYIFLILMYASTVVPYVGLLSVLTDNPAERLAINSYRFPLAKSAFLLCSAVVPMFVATYDKAHEAQAYSHAMIIIGILAACCTLACFFGTKERSHPLIVKDENDTLFSKIKIIAKTRTLRSFYIFFALTQAAFTFKGSSAIYYAKYYLAQNDAYLTGLLSAFSIAGIVAPIVSMWLIRKKVFNKLAMLRVATLGAAVTAAPILIIPPEHYLLSSLFLILSTFFGELGIVVYWALPADCADLCQLKFNKKMAGVLGAVALFSQKFAMSLVGAGIGLILTFVSYQPGAAITPAVASGILAITAALPIACHVISYYFLNQYDLDEAAVRKIHLELAGLYAQAEQAH</sequence>
<dbReference type="Gene3D" id="1.20.1250.20">
    <property type="entry name" value="MFS general substrate transporter like domains"/>
    <property type="match status" value="1"/>
</dbReference>
<feature type="transmembrane region" description="Helical" evidence="1">
    <location>
        <begin position="271"/>
        <end position="293"/>
    </location>
</feature>
<feature type="transmembrane region" description="Helical" evidence="1">
    <location>
        <begin position="84"/>
        <end position="105"/>
    </location>
</feature>
<dbReference type="PANTHER" id="PTHR11328">
    <property type="entry name" value="MAJOR FACILITATOR SUPERFAMILY DOMAIN-CONTAINING PROTEIN"/>
    <property type="match status" value="1"/>
</dbReference>
<dbReference type="CDD" id="cd17332">
    <property type="entry name" value="MFS_MelB_like"/>
    <property type="match status" value="1"/>
</dbReference>
<reference evidence="2 3" key="1">
    <citation type="submission" date="2022-06" db="EMBL/GenBank/DDBJ databases">
        <title>Isolation of gut microbiota from human fecal samples.</title>
        <authorList>
            <person name="Pamer E.G."/>
            <person name="Barat B."/>
            <person name="Waligurski E."/>
            <person name="Medina S."/>
            <person name="Paddock L."/>
            <person name="Mostad J."/>
        </authorList>
    </citation>
    <scope>NUCLEOTIDE SEQUENCE [LARGE SCALE GENOMIC DNA]</scope>
    <source>
        <strain evidence="2 3">DFI.1.1</strain>
    </source>
</reference>
<name>A0ABT1SNN7_9FIRM</name>
<dbReference type="RefSeq" id="WP_062412912.1">
    <property type="nucleotide sequence ID" value="NZ_JAJCIO010000001.1"/>
</dbReference>
<dbReference type="PANTHER" id="PTHR11328:SF24">
    <property type="entry name" value="MAJOR FACILITATOR SUPERFAMILY (MFS) PROFILE DOMAIN-CONTAINING PROTEIN"/>
    <property type="match status" value="1"/>
</dbReference>
<evidence type="ECO:0000256" key="1">
    <source>
        <dbReference type="SAM" id="Phobius"/>
    </source>
</evidence>
<dbReference type="Pfam" id="PF13347">
    <property type="entry name" value="MFS_2"/>
    <property type="match status" value="1"/>
</dbReference>
<dbReference type="InterPro" id="IPR036259">
    <property type="entry name" value="MFS_trans_sf"/>
</dbReference>
<feature type="transmembrane region" description="Helical" evidence="1">
    <location>
        <begin position="327"/>
        <end position="350"/>
    </location>
</feature>
<feature type="transmembrane region" description="Helical" evidence="1">
    <location>
        <begin position="408"/>
        <end position="431"/>
    </location>
</feature>
<feature type="transmembrane region" description="Helical" evidence="1">
    <location>
        <begin position="156"/>
        <end position="175"/>
    </location>
</feature>
<dbReference type="SUPFAM" id="SSF103473">
    <property type="entry name" value="MFS general substrate transporter"/>
    <property type="match status" value="1"/>
</dbReference>